<reference evidence="15" key="1">
    <citation type="submission" date="2021-03" db="EMBL/GenBank/DDBJ databases">
        <title>Chromosome level genome of the anhydrobiotic midge Polypedilum vanderplanki.</title>
        <authorList>
            <person name="Yoshida Y."/>
            <person name="Kikawada T."/>
            <person name="Gusev O."/>
        </authorList>
    </citation>
    <scope>NUCLEOTIDE SEQUENCE</scope>
    <source>
        <strain evidence="15">NIAS01</strain>
        <tissue evidence="15">Whole body or cell culture</tissue>
    </source>
</reference>
<dbReference type="GO" id="GO:0005886">
    <property type="term" value="C:plasma membrane"/>
    <property type="evidence" value="ECO:0007669"/>
    <property type="project" value="UniProtKB-SubCell"/>
</dbReference>
<proteinExistence type="inferred from homology"/>
<evidence type="ECO:0000256" key="5">
    <source>
        <dbReference type="ARBA" id="ARBA00022606"/>
    </source>
</evidence>
<dbReference type="GO" id="GO:0007608">
    <property type="term" value="P:sensory perception of smell"/>
    <property type="evidence" value="ECO:0007669"/>
    <property type="project" value="UniProtKB-KW"/>
</dbReference>
<evidence type="ECO:0000313" key="15">
    <source>
        <dbReference type="EMBL" id="KAG5679321.1"/>
    </source>
</evidence>
<comment type="similarity">
    <text evidence="3">Belongs to the CD36 family.</text>
</comment>
<dbReference type="EMBL" id="JADBJN010000002">
    <property type="protein sequence ID" value="KAG5679321.1"/>
    <property type="molecule type" value="Genomic_DNA"/>
</dbReference>
<evidence type="ECO:0000256" key="8">
    <source>
        <dbReference type="ARBA" id="ARBA00022989"/>
    </source>
</evidence>
<feature type="transmembrane region" description="Helical" evidence="14">
    <location>
        <begin position="6"/>
        <end position="27"/>
    </location>
</feature>
<keyword evidence="8 14" id="KW-1133">Transmembrane helix</keyword>
<evidence type="ECO:0000256" key="3">
    <source>
        <dbReference type="ARBA" id="ARBA00010532"/>
    </source>
</evidence>
<keyword evidence="6 14" id="KW-0812">Transmembrane</keyword>
<dbReference type="GO" id="GO:0005737">
    <property type="term" value="C:cytoplasm"/>
    <property type="evidence" value="ECO:0007669"/>
    <property type="project" value="TreeGrafter"/>
</dbReference>
<evidence type="ECO:0000313" key="16">
    <source>
        <dbReference type="Proteomes" id="UP001107558"/>
    </source>
</evidence>
<evidence type="ECO:0000256" key="9">
    <source>
        <dbReference type="ARBA" id="ARBA00023136"/>
    </source>
</evidence>
<evidence type="ECO:0000256" key="14">
    <source>
        <dbReference type="SAM" id="Phobius"/>
    </source>
</evidence>
<protein>
    <recommendedName>
        <fullName evidence="13">Sensory neuron membrane protein 2</fullName>
    </recommendedName>
</protein>
<comment type="function">
    <text evidence="1">Plays an olfactory role that is not restricted to pheromone sensitivity.</text>
</comment>
<dbReference type="OrthoDB" id="195015at2759"/>
<keyword evidence="4" id="KW-1003">Cell membrane</keyword>
<evidence type="ECO:0000256" key="6">
    <source>
        <dbReference type="ARBA" id="ARBA00022692"/>
    </source>
</evidence>
<evidence type="ECO:0000256" key="13">
    <source>
        <dbReference type="ARBA" id="ARBA00040645"/>
    </source>
</evidence>
<dbReference type="PRINTS" id="PR01609">
    <property type="entry name" value="CD36FAMILY"/>
</dbReference>
<dbReference type="InterPro" id="IPR002159">
    <property type="entry name" value="CD36_fam"/>
</dbReference>
<sequence length="570" mass="65105">MSNWILIGPVVGVFLIAAGLILGYVVFPPVVHQRIIESVELKKDTDQYERWKVTPQALDFKVYIFNVTNPEEIERGAQPKVEEIGPYVYSQYRKKYNIRFSRDNERVSYYQQMNYVFNAEKSHPFTEDDKIVVLSMHMNSILQMLELTSRRMITNVTRGVERTIDRIPVINLVKRMLDRYTPLKSIIQAIEQDTPYLLSMINDELPKIFGPDANSMFIETTPRKFLFDGVEFCRDPAVLSQIVCMSVEERKSATIVKTDDGRALKFSMFNHKNKTNDGLYEINTGIRRLENVLKIEKWNNAKTLKVWNTDRNGAPSVCQFINGTDGSAVAPFREEGDNFYIYSSDICRSVQMFYEGKTTYQGIPGFRYQTRDNFLNQIGSNYGNECFCVNKINGSLRNEDGCLYSGALDLSECLDAPIVATAPHFYGADPVYNLMIDGTYPNPEKHQIFLEVEPRTGAPLRGGKKAQFNMFLKKIDHIAITNSFVTPVLFPVLWVDEGIELNDEMVGLIKKDLINTLLILEIVQWTLVGVGAALIVGMLIWYFIARRRMSKTTSTEIITDRTGSSEIGKN</sequence>
<keyword evidence="11" id="KW-0675">Receptor</keyword>
<keyword evidence="10" id="KW-1015">Disulfide bond</keyword>
<keyword evidence="7" id="KW-0552">Olfaction</keyword>
<comment type="caution">
    <text evidence="15">The sequence shown here is derived from an EMBL/GenBank/DDBJ whole genome shotgun (WGS) entry which is preliminary data.</text>
</comment>
<organism evidence="15 16">
    <name type="scientific">Polypedilum vanderplanki</name>
    <name type="common">Sleeping chironomid midge</name>
    <dbReference type="NCBI Taxonomy" id="319348"/>
    <lineage>
        <taxon>Eukaryota</taxon>
        <taxon>Metazoa</taxon>
        <taxon>Ecdysozoa</taxon>
        <taxon>Arthropoda</taxon>
        <taxon>Hexapoda</taxon>
        <taxon>Insecta</taxon>
        <taxon>Pterygota</taxon>
        <taxon>Neoptera</taxon>
        <taxon>Endopterygota</taxon>
        <taxon>Diptera</taxon>
        <taxon>Nematocera</taxon>
        <taxon>Chironomoidea</taxon>
        <taxon>Chironomidae</taxon>
        <taxon>Chironominae</taxon>
        <taxon>Polypedilum</taxon>
        <taxon>Polypedilum</taxon>
    </lineage>
</organism>
<dbReference type="PANTHER" id="PTHR11923">
    <property type="entry name" value="SCAVENGER RECEPTOR CLASS B TYPE-1 SR-B1"/>
    <property type="match status" value="1"/>
</dbReference>
<evidence type="ECO:0000256" key="12">
    <source>
        <dbReference type="ARBA" id="ARBA00023180"/>
    </source>
</evidence>
<dbReference type="Pfam" id="PF01130">
    <property type="entry name" value="CD36"/>
    <property type="match status" value="1"/>
</dbReference>
<dbReference type="AlphaFoldDB" id="A0A9J6CB06"/>
<evidence type="ECO:0000256" key="7">
    <source>
        <dbReference type="ARBA" id="ARBA00022725"/>
    </source>
</evidence>
<comment type="subcellular location">
    <subcellularLocation>
        <location evidence="2">Cell membrane</location>
    </subcellularLocation>
</comment>
<keyword evidence="5" id="KW-0716">Sensory transduction</keyword>
<dbReference type="PANTHER" id="PTHR11923:SF109">
    <property type="entry name" value="SENSORY NEURON MEMBRANE PROTEIN 2"/>
    <property type="match status" value="1"/>
</dbReference>
<evidence type="ECO:0000256" key="4">
    <source>
        <dbReference type="ARBA" id="ARBA00022475"/>
    </source>
</evidence>
<gene>
    <name evidence="15" type="ORF">PVAND_008894</name>
</gene>
<keyword evidence="16" id="KW-1185">Reference proteome</keyword>
<keyword evidence="9 14" id="KW-0472">Membrane</keyword>
<evidence type="ECO:0000256" key="11">
    <source>
        <dbReference type="ARBA" id="ARBA00023170"/>
    </source>
</evidence>
<name>A0A9J6CB06_POLVA</name>
<evidence type="ECO:0000256" key="2">
    <source>
        <dbReference type="ARBA" id="ARBA00004236"/>
    </source>
</evidence>
<dbReference type="Proteomes" id="UP001107558">
    <property type="component" value="Chromosome 2"/>
</dbReference>
<feature type="transmembrane region" description="Helical" evidence="14">
    <location>
        <begin position="522"/>
        <end position="544"/>
    </location>
</feature>
<keyword evidence="12" id="KW-0325">Glycoprotein</keyword>
<evidence type="ECO:0000256" key="10">
    <source>
        <dbReference type="ARBA" id="ARBA00023157"/>
    </source>
</evidence>
<dbReference type="GO" id="GO:0005044">
    <property type="term" value="F:scavenger receptor activity"/>
    <property type="evidence" value="ECO:0007669"/>
    <property type="project" value="TreeGrafter"/>
</dbReference>
<accession>A0A9J6CB06</accession>
<evidence type="ECO:0000256" key="1">
    <source>
        <dbReference type="ARBA" id="ARBA00003156"/>
    </source>
</evidence>